<dbReference type="OrthoDB" id="6278579at2759"/>
<proteinExistence type="predicted"/>
<evidence type="ECO:0000313" key="2">
    <source>
        <dbReference type="Proteomes" id="UP000784294"/>
    </source>
</evidence>
<comment type="caution">
    <text evidence="1">The sequence shown here is derived from an EMBL/GenBank/DDBJ whole genome shotgun (WGS) entry which is preliminary data.</text>
</comment>
<dbReference type="AlphaFoldDB" id="A0A448X7Z2"/>
<dbReference type="Proteomes" id="UP000784294">
    <property type="component" value="Unassembled WGS sequence"/>
</dbReference>
<evidence type="ECO:0000313" key="1">
    <source>
        <dbReference type="EMBL" id="VEL30380.1"/>
    </source>
</evidence>
<name>A0A448X7Z2_9PLAT</name>
<dbReference type="EMBL" id="CAAALY010111851">
    <property type="protein sequence ID" value="VEL30380.1"/>
    <property type="molecule type" value="Genomic_DNA"/>
</dbReference>
<reference evidence="1" key="1">
    <citation type="submission" date="2018-11" db="EMBL/GenBank/DDBJ databases">
        <authorList>
            <consortium name="Pathogen Informatics"/>
        </authorList>
    </citation>
    <scope>NUCLEOTIDE SEQUENCE</scope>
</reference>
<keyword evidence="2" id="KW-1185">Reference proteome</keyword>
<evidence type="ECO:0008006" key="3">
    <source>
        <dbReference type="Google" id="ProtNLM"/>
    </source>
</evidence>
<accession>A0A448X7Z2</accession>
<organism evidence="1 2">
    <name type="scientific">Protopolystoma xenopodis</name>
    <dbReference type="NCBI Taxonomy" id="117903"/>
    <lineage>
        <taxon>Eukaryota</taxon>
        <taxon>Metazoa</taxon>
        <taxon>Spiralia</taxon>
        <taxon>Lophotrochozoa</taxon>
        <taxon>Platyhelminthes</taxon>
        <taxon>Monogenea</taxon>
        <taxon>Polyopisthocotylea</taxon>
        <taxon>Polystomatidea</taxon>
        <taxon>Polystomatidae</taxon>
        <taxon>Protopolystoma</taxon>
    </lineage>
</organism>
<gene>
    <name evidence="1" type="ORF">PXEA_LOCUS23820</name>
</gene>
<sequence length="135" mass="14907">MLCTLPNLTCPHLVQIKLHASHLERRDPPLQQCDKATALRLFRAPSEAAKEVWLSALLSAVAQVSPSGRKQQNMYQASHYAQVRTQQNQLCQSAQTQSPVCQASTVDLTTLTPPVTFGSTWAQIGKFFAHNCTFA</sequence>
<protein>
    <recommendedName>
        <fullName evidence="3">PH domain-containing protein</fullName>
    </recommendedName>
</protein>